<sequence>MNPLAKFGRNDRCWCGTSKKYKDCHGGLRAGSVPGEPIGQEDDESWIWLSPTQRVARSGMHVPDGVPFTMPTGRPEARPVEVPPDIQALLAAPTPATTLPLSVLGKHRFDLYDHTERDRDALAESVAGIAVAVMDALTALSHLPEPRPTVLWNDEVDPGRLVGQTLLFADHVCVPDRVFAALVSGRDDDTVREAISEQRQLRPLIEAGLVVPVPKALGVAAQATAVNNLTERDLRRRDLTNWVRTQLLVEGPTAREAMFITALDDHERWPHMWMYSRHIQVQTGPDGETILTSRLFGTYDPTHDYGPWREQNLDKAVGAYLRRANERLVTGEVFTAGYLTTSPFQARLLARKGTLPDQPAHAAVWADIPILPAADPATLARAAAEEEAVEDLRHKVRSAMRGARDLGTRADALTGLGQDLAHAGRQLERTIRTERRWNAIAPAIGGIATIALGAAGGPAAITAGALGAATALTPYFATRANRRRNAAYLFYLASRR</sequence>
<evidence type="ECO:0000313" key="2">
    <source>
        <dbReference type="Proteomes" id="UP000647017"/>
    </source>
</evidence>
<dbReference type="Proteomes" id="UP000647017">
    <property type="component" value="Unassembled WGS sequence"/>
</dbReference>
<organism evidence="1 2">
    <name type="scientific">Micromonospora andamanensis</name>
    <dbReference type="NCBI Taxonomy" id="1287068"/>
    <lineage>
        <taxon>Bacteria</taxon>
        <taxon>Bacillati</taxon>
        <taxon>Actinomycetota</taxon>
        <taxon>Actinomycetes</taxon>
        <taxon>Micromonosporales</taxon>
        <taxon>Micromonosporaceae</taxon>
        <taxon>Micromonospora</taxon>
    </lineage>
</organism>
<comment type="caution">
    <text evidence="1">The sequence shown here is derived from an EMBL/GenBank/DDBJ whole genome shotgun (WGS) entry which is preliminary data.</text>
</comment>
<proteinExistence type="predicted"/>
<dbReference type="Pfam" id="PF02810">
    <property type="entry name" value="SEC-C"/>
    <property type="match status" value="1"/>
</dbReference>
<protein>
    <recommendedName>
        <fullName evidence="3">SEC-C domain-containing protein</fullName>
    </recommendedName>
</protein>
<dbReference type="Gene3D" id="3.10.450.50">
    <property type="match status" value="1"/>
</dbReference>
<keyword evidence="2" id="KW-1185">Reference proteome</keyword>
<evidence type="ECO:0008006" key="3">
    <source>
        <dbReference type="Google" id="ProtNLM"/>
    </source>
</evidence>
<name>A0ABQ4HRV8_9ACTN</name>
<dbReference type="EMBL" id="BOOZ01000006">
    <property type="protein sequence ID" value="GIJ08385.1"/>
    <property type="molecule type" value="Genomic_DNA"/>
</dbReference>
<dbReference type="InterPro" id="IPR004027">
    <property type="entry name" value="SEC_C_motif"/>
</dbReference>
<reference evidence="1 2" key="1">
    <citation type="submission" date="2021-01" db="EMBL/GenBank/DDBJ databases">
        <title>Whole genome shotgun sequence of Verrucosispora andamanensis NBRC 109075.</title>
        <authorList>
            <person name="Komaki H."/>
            <person name="Tamura T."/>
        </authorList>
    </citation>
    <scope>NUCLEOTIDE SEQUENCE [LARGE SCALE GENOMIC DNA]</scope>
    <source>
        <strain evidence="1 2">NBRC 109075</strain>
    </source>
</reference>
<evidence type="ECO:0000313" key="1">
    <source>
        <dbReference type="EMBL" id="GIJ08385.1"/>
    </source>
</evidence>
<gene>
    <name evidence="1" type="ORF">Van01_15990</name>
</gene>
<accession>A0ABQ4HRV8</accession>
<dbReference type="SUPFAM" id="SSF103642">
    <property type="entry name" value="Sec-C motif"/>
    <property type="match status" value="1"/>
</dbReference>
<dbReference type="RefSeq" id="WP_204002904.1">
    <property type="nucleotide sequence ID" value="NZ_BOOZ01000006.1"/>
</dbReference>